<protein>
    <recommendedName>
        <fullName evidence="1">MICOS complex subunit</fullName>
    </recommendedName>
</protein>
<feature type="chain" id="PRO_5009163042" description="MICOS complex subunit" evidence="2">
    <location>
        <begin position="19"/>
        <end position="246"/>
    </location>
</feature>
<accession>A0A1E4T1T0</accession>
<dbReference type="AlphaFoldDB" id="A0A1E4T1T0"/>
<dbReference type="EMBL" id="KV453851">
    <property type="protein sequence ID" value="ODV85681.1"/>
    <property type="molecule type" value="Genomic_DNA"/>
</dbReference>
<dbReference type="PANTHER" id="PTHR28268:SF1">
    <property type="entry name" value="MICOS SUBUNIT MIC26"/>
    <property type="match status" value="1"/>
</dbReference>
<evidence type="ECO:0000256" key="1">
    <source>
        <dbReference type="RuleBase" id="RU363021"/>
    </source>
</evidence>
<keyword evidence="1" id="KW-0472">Membrane</keyword>
<keyword evidence="1" id="KW-0496">Mitochondrion</keyword>
<keyword evidence="4" id="KW-1185">Reference proteome</keyword>
<comment type="function">
    <text evidence="1">Component of the MICOS complex, a large protein complex of the mitochondrial inner membrane that plays crucial roles in the maintenance of crista junctions, inner membrane architecture, and formation of contact sites to the outer membrane.</text>
</comment>
<dbReference type="GO" id="GO:0044284">
    <property type="term" value="C:mitochondrial crista junction"/>
    <property type="evidence" value="ECO:0007669"/>
    <property type="project" value="TreeGrafter"/>
</dbReference>
<keyword evidence="2" id="KW-0732">Signal</keyword>
<dbReference type="InterPro" id="IPR019166">
    <property type="entry name" value="MIC26/MIC27"/>
</dbReference>
<keyword evidence="1" id="KW-0999">Mitochondrion inner membrane</keyword>
<evidence type="ECO:0000313" key="4">
    <source>
        <dbReference type="Proteomes" id="UP000094801"/>
    </source>
</evidence>
<reference evidence="4" key="1">
    <citation type="submission" date="2016-04" db="EMBL/GenBank/DDBJ databases">
        <title>Comparative genomics of biotechnologically important yeasts.</title>
        <authorList>
            <consortium name="DOE Joint Genome Institute"/>
            <person name="Riley R."/>
            <person name="Haridas S."/>
            <person name="Wolfe K.H."/>
            <person name="Lopes M.R."/>
            <person name="Hittinger C.T."/>
            <person name="Goker M."/>
            <person name="Salamov A."/>
            <person name="Wisecaver J."/>
            <person name="Long T.M."/>
            <person name="Aerts A.L."/>
            <person name="Barry K."/>
            <person name="Choi C."/>
            <person name="Clum A."/>
            <person name="Coughlan A.Y."/>
            <person name="Deshpande S."/>
            <person name="Douglass A.P."/>
            <person name="Hanson S.J."/>
            <person name="Klenk H.-P."/>
            <person name="Labutti K."/>
            <person name="Lapidus A."/>
            <person name="Lindquist E."/>
            <person name="Lipzen A."/>
            <person name="Meier-Kolthoff J.P."/>
            <person name="Ohm R.A."/>
            <person name="Otillar R.P."/>
            <person name="Pangilinan J."/>
            <person name="Peng Y."/>
            <person name="Rokas A."/>
            <person name="Rosa C.A."/>
            <person name="Scheuner C."/>
            <person name="Sibirny A.A."/>
            <person name="Slot J.C."/>
            <person name="Stielow J.B."/>
            <person name="Sun H."/>
            <person name="Kurtzman C.P."/>
            <person name="Blackwell M."/>
            <person name="Grigoriev I.V."/>
            <person name="Jeffries T.W."/>
        </authorList>
    </citation>
    <scope>NUCLEOTIDE SEQUENCE [LARGE SCALE GENOMIC DNA]</scope>
    <source>
        <strain evidence="4">NRRL YB-2248</strain>
    </source>
</reference>
<organism evidence="3 4">
    <name type="scientific">[Candida] arabinofermentans NRRL YB-2248</name>
    <dbReference type="NCBI Taxonomy" id="983967"/>
    <lineage>
        <taxon>Eukaryota</taxon>
        <taxon>Fungi</taxon>
        <taxon>Dikarya</taxon>
        <taxon>Ascomycota</taxon>
        <taxon>Saccharomycotina</taxon>
        <taxon>Pichiomycetes</taxon>
        <taxon>Pichiales</taxon>
        <taxon>Pichiaceae</taxon>
        <taxon>Ogataea</taxon>
        <taxon>Ogataea/Candida clade</taxon>
    </lineage>
</organism>
<feature type="signal peptide" evidence="2">
    <location>
        <begin position="1"/>
        <end position="18"/>
    </location>
</feature>
<dbReference type="Proteomes" id="UP000094801">
    <property type="component" value="Unassembled WGS sequence"/>
</dbReference>
<dbReference type="PANTHER" id="PTHR28268">
    <property type="entry name" value="MICOS SUBUNIT MIC26"/>
    <property type="match status" value="1"/>
</dbReference>
<proteinExistence type="predicted"/>
<sequence length="246" mass="27927">MSFRSIANVGISIFASSALLFSTQPTLRCDSKRNFYEDVTSKPAVPGVPSKTLEELELEKLQKTDLKNSTTDLLAENIKVARLQLIEYLNLAKSKYIEQSDSYYKTERQVTDTLSSLHDKREELFPNSLYILTGFMSGMVISRRRNILMKATAPIACGLLAFKIFLPSTFSNTFDFLKKLEKKNLPGLHSKQEELINKTETLIKETESMSKETEVVVSDYYEKAKRLVGDYTGLNVDQHVSNKSKK</sequence>
<comment type="subcellular location">
    <subcellularLocation>
        <location evidence="1">Mitochondrion inner membrane</location>
    </subcellularLocation>
</comment>
<dbReference type="Pfam" id="PF09769">
    <property type="entry name" value="ApoO"/>
    <property type="match status" value="1"/>
</dbReference>
<dbReference type="OrthoDB" id="2399148at2759"/>
<gene>
    <name evidence="3" type="ORF">CANARDRAFT_7059</name>
</gene>
<dbReference type="GO" id="GO:0042407">
    <property type="term" value="P:cristae formation"/>
    <property type="evidence" value="ECO:0007669"/>
    <property type="project" value="InterPro"/>
</dbReference>
<dbReference type="InterPro" id="IPR033181">
    <property type="entry name" value="Mic26_fungi"/>
</dbReference>
<evidence type="ECO:0000256" key="2">
    <source>
        <dbReference type="SAM" id="SignalP"/>
    </source>
</evidence>
<dbReference type="GO" id="GO:0061617">
    <property type="term" value="C:MICOS complex"/>
    <property type="evidence" value="ECO:0007669"/>
    <property type="project" value="UniProtKB-UniRule"/>
</dbReference>
<evidence type="ECO:0000313" key="3">
    <source>
        <dbReference type="EMBL" id="ODV85681.1"/>
    </source>
</evidence>
<comment type="subunit">
    <text evidence="1">Component of the mitochondrial contact site and cristae organizing system (MICOS) complex.</text>
</comment>
<name>A0A1E4T1T0_9ASCO</name>
<dbReference type="STRING" id="983967.A0A1E4T1T0"/>